<sequence>MTGTAAYLRFQLRCQEILLAEVEIRIHQELADVRLQCRFGADSLALDYPLKNGFERGRRRMVGERHGESSKSNKVYRTTKGPLSPSAIVVQAACACWP</sequence>
<comment type="caution">
    <text evidence="2">The sequence shown here is derived from an EMBL/GenBank/DDBJ whole genome shotgun (WGS) entry which is preliminary data.</text>
</comment>
<protein>
    <submittedName>
        <fullName evidence="2">Uncharacterized protein</fullName>
    </submittedName>
</protein>
<dbReference type="AlphaFoldDB" id="J2K2H8"/>
<organism evidence="2">
    <name type="scientific">Streptomyces auratus AGR0001</name>
    <dbReference type="NCBI Taxonomy" id="1160718"/>
    <lineage>
        <taxon>Bacteria</taxon>
        <taxon>Bacillati</taxon>
        <taxon>Actinomycetota</taxon>
        <taxon>Actinomycetes</taxon>
        <taxon>Kitasatosporales</taxon>
        <taxon>Streptomycetaceae</taxon>
        <taxon>Streptomyces</taxon>
    </lineage>
</organism>
<name>J2K2H8_9ACTN</name>
<evidence type="ECO:0000313" key="2">
    <source>
        <dbReference type="EMBL" id="EJJ06630.1"/>
    </source>
</evidence>
<dbReference type="HOGENOM" id="CLU_2332309_0_0_11"/>
<accession>J2K2H8</accession>
<gene>
    <name evidence="2" type="ORF">SU9_12752</name>
</gene>
<proteinExistence type="predicted"/>
<feature type="region of interest" description="Disordered" evidence="1">
    <location>
        <begin position="59"/>
        <end position="79"/>
    </location>
</feature>
<evidence type="ECO:0000256" key="1">
    <source>
        <dbReference type="SAM" id="MobiDB-lite"/>
    </source>
</evidence>
<reference evidence="2" key="1">
    <citation type="journal article" date="2012" name="J. Bacteriol.">
        <title>Genome Sequence of Streptomyces auratus Strain AGR0001, a Phoslactomycin-Producing Actinomycete.</title>
        <authorList>
            <person name="Han X."/>
            <person name="Li M."/>
            <person name="Ding Z."/>
            <person name="Zhao J."/>
            <person name="Ji K."/>
            <person name="Wen M."/>
            <person name="Lu T."/>
        </authorList>
    </citation>
    <scope>NUCLEOTIDE SEQUENCE [LARGE SCALE GENOMIC DNA]</scope>
    <source>
        <strain evidence="2">AGR0001</strain>
    </source>
</reference>
<dbReference type="EMBL" id="AJGV01000083">
    <property type="protein sequence ID" value="EJJ06630.1"/>
    <property type="molecule type" value="Genomic_DNA"/>
</dbReference>
<feature type="compositionally biased region" description="Basic and acidic residues" evidence="1">
    <location>
        <begin position="59"/>
        <end position="71"/>
    </location>
</feature>